<proteinExistence type="predicted"/>
<feature type="domain" description="PIN" evidence="2">
    <location>
        <begin position="99"/>
        <end position="178"/>
    </location>
</feature>
<feature type="compositionally biased region" description="Basic and acidic residues" evidence="1">
    <location>
        <begin position="80"/>
        <end position="95"/>
    </location>
</feature>
<feature type="region of interest" description="Disordered" evidence="1">
    <location>
        <begin position="34"/>
        <end position="95"/>
    </location>
</feature>
<dbReference type="InterPro" id="IPR002716">
    <property type="entry name" value="PIN_dom"/>
</dbReference>
<reference evidence="3 4" key="1">
    <citation type="submission" date="2016-07" db="EMBL/GenBank/DDBJ databases">
        <title>Draft genome of the white-rot fungus Obba rivulosa 3A-2.</title>
        <authorList>
            <consortium name="DOE Joint Genome Institute"/>
            <person name="Miettinen O."/>
            <person name="Riley R."/>
            <person name="Acob R."/>
            <person name="Barry K."/>
            <person name="Cullen D."/>
            <person name="De Vries R."/>
            <person name="Hainaut M."/>
            <person name="Hatakka A."/>
            <person name="Henrissat B."/>
            <person name="Hilden K."/>
            <person name="Kuo R."/>
            <person name="Labutti K."/>
            <person name="Lipzen A."/>
            <person name="Makela M.R."/>
            <person name="Sandor L."/>
            <person name="Spatafora J.W."/>
            <person name="Grigoriev I.V."/>
            <person name="Hibbett D.S."/>
        </authorList>
    </citation>
    <scope>NUCLEOTIDE SEQUENCE [LARGE SCALE GENOMIC DNA]</scope>
    <source>
        <strain evidence="3 4">3A-2</strain>
    </source>
</reference>
<keyword evidence="4" id="KW-1185">Reference proteome</keyword>
<feature type="compositionally biased region" description="Basic and acidic residues" evidence="1">
    <location>
        <begin position="312"/>
        <end position="326"/>
    </location>
</feature>
<protein>
    <recommendedName>
        <fullName evidence="2">PIN domain-containing protein</fullName>
    </recommendedName>
</protein>
<name>A0A8E2ARB1_9APHY</name>
<accession>A0A8E2ARB1</accession>
<dbReference type="Pfam" id="PF13638">
    <property type="entry name" value="PIN_4"/>
    <property type="match status" value="1"/>
</dbReference>
<feature type="compositionally biased region" description="Low complexity" evidence="1">
    <location>
        <begin position="249"/>
        <end position="261"/>
    </location>
</feature>
<feature type="region of interest" description="Disordered" evidence="1">
    <location>
        <begin position="300"/>
        <end position="362"/>
    </location>
</feature>
<dbReference type="OrthoDB" id="69928at2759"/>
<dbReference type="Proteomes" id="UP000250043">
    <property type="component" value="Unassembled WGS sequence"/>
</dbReference>
<organism evidence="3 4">
    <name type="scientific">Obba rivulosa</name>
    <dbReference type="NCBI Taxonomy" id="1052685"/>
    <lineage>
        <taxon>Eukaryota</taxon>
        <taxon>Fungi</taxon>
        <taxon>Dikarya</taxon>
        <taxon>Basidiomycota</taxon>
        <taxon>Agaricomycotina</taxon>
        <taxon>Agaricomycetes</taxon>
        <taxon>Polyporales</taxon>
        <taxon>Gelatoporiaceae</taxon>
        <taxon>Obba</taxon>
    </lineage>
</organism>
<sequence length="392" mass="42060">MADTKQGPVIASNKLAMSRALGAAFLNHQVEQLEKTVSGPGTGNWRDRRAPDAWNKTDPKRTRSPRVSRRDGEDAEVEAATERPKRKEESKPQKDADVVVVDASVLVHAIPHIKKWCREGREEIVIVPLEALNTLDLLKKGTSTLAQRARAASRILEAQVGTNPRIRVQHDDAFVPWDRIFAEQGLGSGAPEWVRRTICCARWEVDRADDATADKKSSDDKDVAGAAGAQKPHVLLAILSQSPEAQAEALAPPSAPVSASPVPLPAPQANRHEPRASGSLVAQWAAKARLPVLEIAPMSIPNANDAPVGGRRSGEIRRPAEEERGKRGGAPGHGHRGRRNSRGGGASGRPGSSGGTGLVERPPAVMAMMEMVAQPSRVVRVLARGEKLEPDS</sequence>
<feature type="region of interest" description="Disordered" evidence="1">
    <location>
        <begin position="246"/>
        <end position="278"/>
    </location>
</feature>
<dbReference type="EMBL" id="KV722425">
    <property type="protein sequence ID" value="OCH89506.1"/>
    <property type="molecule type" value="Genomic_DNA"/>
</dbReference>
<evidence type="ECO:0000256" key="1">
    <source>
        <dbReference type="SAM" id="MobiDB-lite"/>
    </source>
</evidence>
<feature type="compositionally biased region" description="Gly residues" evidence="1">
    <location>
        <begin position="342"/>
        <end position="357"/>
    </location>
</feature>
<evidence type="ECO:0000313" key="4">
    <source>
        <dbReference type="Proteomes" id="UP000250043"/>
    </source>
</evidence>
<dbReference type="AlphaFoldDB" id="A0A8E2ARB1"/>
<evidence type="ECO:0000259" key="2">
    <source>
        <dbReference type="Pfam" id="PF13638"/>
    </source>
</evidence>
<gene>
    <name evidence="3" type="ORF">OBBRIDRAFT_661759</name>
</gene>
<feature type="compositionally biased region" description="Basic and acidic residues" evidence="1">
    <location>
        <begin position="45"/>
        <end position="61"/>
    </location>
</feature>
<dbReference type="Gene3D" id="3.40.50.1010">
    <property type="entry name" value="5'-nuclease"/>
    <property type="match status" value="1"/>
</dbReference>
<evidence type="ECO:0000313" key="3">
    <source>
        <dbReference type="EMBL" id="OCH89506.1"/>
    </source>
</evidence>